<name>A0A9P1N6U4_9PELO</name>
<sequence length="235" mass="26691">MLIILSSIFLVFTLDCVHSETIPISSSPLNATYELEKIAKSCLTNDEHDKLSGYKHKTKGFARLGNRALIQVTEQMIAISEMRKVLGMSSFTGKYRTATNEEIEIAKNLPEKLNASNFEKYFETVTNVDVGLIIDGFSVCQNEMITAIQFFDKNFPAIRQIFRLKLEEFSKKSSMNRNKKLIEDFFNEYHEILSEVGAAIDKMYDNSEGECGRHVLSLVDLARFWATFGKGIPCN</sequence>
<dbReference type="Proteomes" id="UP001152747">
    <property type="component" value="Unassembled WGS sequence"/>
</dbReference>
<protein>
    <recommendedName>
        <fullName evidence="4">Domain of unknown function WSN domain-containing protein</fullName>
    </recommendedName>
</protein>
<feature type="signal peptide" evidence="1">
    <location>
        <begin position="1"/>
        <end position="19"/>
    </location>
</feature>
<evidence type="ECO:0000313" key="3">
    <source>
        <dbReference type="Proteomes" id="UP001152747"/>
    </source>
</evidence>
<reference evidence="2" key="1">
    <citation type="submission" date="2022-11" db="EMBL/GenBank/DDBJ databases">
        <authorList>
            <person name="Kikuchi T."/>
        </authorList>
    </citation>
    <scope>NUCLEOTIDE SEQUENCE</scope>
    <source>
        <strain evidence="2">PS1010</strain>
    </source>
</reference>
<keyword evidence="3" id="KW-1185">Reference proteome</keyword>
<dbReference type="EMBL" id="CANHGI010000005">
    <property type="protein sequence ID" value="CAI5449937.1"/>
    <property type="molecule type" value="Genomic_DNA"/>
</dbReference>
<organism evidence="2 3">
    <name type="scientific">Caenorhabditis angaria</name>
    <dbReference type="NCBI Taxonomy" id="860376"/>
    <lineage>
        <taxon>Eukaryota</taxon>
        <taxon>Metazoa</taxon>
        <taxon>Ecdysozoa</taxon>
        <taxon>Nematoda</taxon>
        <taxon>Chromadorea</taxon>
        <taxon>Rhabditida</taxon>
        <taxon>Rhabditina</taxon>
        <taxon>Rhabditomorpha</taxon>
        <taxon>Rhabditoidea</taxon>
        <taxon>Rhabditidae</taxon>
        <taxon>Peloderinae</taxon>
        <taxon>Caenorhabditis</taxon>
    </lineage>
</organism>
<accession>A0A9P1N6U4</accession>
<dbReference type="AlphaFoldDB" id="A0A9P1N6U4"/>
<comment type="caution">
    <text evidence="2">The sequence shown here is derived from an EMBL/GenBank/DDBJ whole genome shotgun (WGS) entry which is preliminary data.</text>
</comment>
<keyword evidence="1" id="KW-0732">Signal</keyword>
<gene>
    <name evidence="2" type="ORF">CAMP_LOCUS12574</name>
</gene>
<evidence type="ECO:0008006" key="4">
    <source>
        <dbReference type="Google" id="ProtNLM"/>
    </source>
</evidence>
<feature type="chain" id="PRO_5040296471" description="Domain of unknown function WSN domain-containing protein" evidence="1">
    <location>
        <begin position="20"/>
        <end position="235"/>
    </location>
</feature>
<evidence type="ECO:0000256" key="1">
    <source>
        <dbReference type="SAM" id="SignalP"/>
    </source>
</evidence>
<evidence type="ECO:0000313" key="2">
    <source>
        <dbReference type="EMBL" id="CAI5449937.1"/>
    </source>
</evidence>
<proteinExistence type="predicted"/>